<dbReference type="InterPro" id="IPR003439">
    <property type="entry name" value="ABC_transporter-like_ATP-bd"/>
</dbReference>
<evidence type="ECO:0000313" key="10">
    <source>
        <dbReference type="EMBL" id="ATH97441.1"/>
    </source>
</evidence>
<keyword evidence="3" id="KW-0547">Nucleotide-binding</keyword>
<feature type="transmembrane region" description="Helical" evidence="7">
    <location>
        <begin position="156"/>
        <end position="178"/>
    </location>
</feature>
<dbReference type="InterPro" id="IPR027417">
    <property type="entry name" value="P-loop_NTPase"/>
</dbReference>
<dbReference type="PROSITE" id="PS50929">
    <property type="entry name" value="ABC_TM1F"/>
    <property type="match status" value="1"/>
</dbReference>
<organism evidence="10 11">
    <name type="scientific">Dermabacter jinjuensis</name>
    <dbReference type="NCBI Taxonomy" id="1667168"/>
    <lineage>
        <taxon>Bacteria</taxon>
        <taxon>Bacillati</taxon>
        <taxon>Actinomycetota</taxon>
        <taxon>Actinomycetes</taxon>
        <taxon>Micrococcales</taxon>
        <taxon>Dermabacteraceae</taxon>
        <taxon>Dermabacter</taxon>
    </lineage>
</organism>
<protein>
    <submittedName>
        <fullName evidence="10">ABC transporter</fullName>
    </submittedName>
</protein>
<feature type="domain" description="ABC transmembrane type-1" evidence="9">
    <location>
        <begin position="40"/>
        <end position="325"/>
    </location>
</feature>
<proteinExistence type="predicted"/>
<dbReference type="RefSeq" id="WP_096883465.1">
    <property type="nucleotide sequence ID" value="NZ_CP023482.1"/>
</dbReference>
<evidence type="ECO:0000256" key="3">
    <source>
        <dbReference type="ARBA" id="ARBA00022741"/>
    </source>
</evidence>
<dbReference type="Pfam" id="PF00664">
    <property type="entry name" value="ABC_membrane"/>
    <property type="match status" value="1"/>
</dbReference>
<dbReference type="SUPFAM" id="SSF90123">
    <property type="entry name" value="ABC transporter transmembrane region"/>
    <property type="match status" value="1"/>
</dbReference>
<keyword evidence="4" id="KW-0067">ATP-binding</keyword>
<keyword evidence="11" id="KW-1185">Reference proteome</keyword>
<keyword evidence="6 7" id="KW-0472">Membrane</keyword>
<keyword evidence="5 7" id="KW-1133">Transmembrane helix</keyword>
<evidence type="ECO:0000256" key="2">
    <source>
        <dbReference type="ARBA" id="ARBA00022692"/>
    </source>
</evidence>
<dbReference type="InterPro" id="IPR003593">
    <property type="entry name" value="AAA+_ATPase"/>
</dbReference>
<evidence type="ECO:0000256" key="1">
    <source>
        <dbReference type="ARBA" id="ARBA00004651"/>
    </source>
</evidence>
<accession>A0ABN5DPY5</accession>
<reference evidence="10 11" key="1">
    <citation type="journal article" date="2016" name="Int. J. Syst. Evol. Microbiol.">
        <title>Dermabacter jinjuensis sp. nov., a novel species of the genus Dermabacter isolated from a clinical specimen.</title>
        <authorList>
            <person name="Park Y.K."/>
            <person name="Lee K.M."/>
            <person name="Lee W.K."/>
            <person name="Cho M.J."/>
            <person name="Lee H.S."/>
            <person name="Cho Y.G."/>
            <person name="Lee Y.C."/>
            <person name="Lee W.K."/>
            <person name="Seong W.K."/>
            <person name="Hwang K.J."/>
        </authorList>
    </citation>
    <scope>NUCLEOTIDE SEQUENCE [LARGE SCALE GENOMIC DNA]</scope>
    <source>
        <strain evidence="10 11">32T</strain>
    </source>
</reference>
<dbReference type="PROSITE" id="PS50893">
    <property type="entry name" value="ABC_TRANSPORTER_2"/>
    <property type="match status" value="1"/>
</dbReference>
<evidence type="ECO:0000256" key="5">
    <source>
        <dbReference type="ARBA" id="ARBA00022989"/>
    </source>
</evidence>
<dbReference type="PANTHER" id="PTHR43394">
    <property type="entry name" value="ATP-DEPENDENT PERMEASE MDL1, MITOCHONDRIAL"/>
    <property type="match status" value="1"/>
</dbReference>
<feature type="transmembrane region" description="Helical" evidence="7">
    <location>
        <begin position="272"/>
        <end position="305"/>
    </location>
</feature>
<feature type="transmembrane region" description="Helical" evidence="7">
    <location>
        <begin position="39"/>
        <end position="64"/>
    </location>
</feature>
<dbReference type="InterPro" id="IPR039421">
    <property type="entry name" value="Type_1_exporter"/>
</dbReference>
<dbReference type="SMART" id="SM00382">
    <property type="entry name" value="AAA"/>
    <property type="match status" value="1"/>
</dbReference>
<sequence>MSQAVEEEDHELTKEENRASRKRSLALLRELLAPEKGSIVLVAVMVVLAQAAVVAGPAILAWGIDNGLPALINGDALPALGAAGLHATCAIVAAALTFVFTRQSSVIGQRLLLELRRRVFRHTQRLSLEFHERYTSGRIVSRQTSDMEALRELLEFGVPILIGSSLSMVLTAASIVAMDWPTGLIMLVLLIPCIALTVWFQVRSRIAYRGMRTHSAALIVQFVEAMNGIRAVKAFRKEESNSREYRALAENYRRATLNSISVFGIYQPALRLLANVTVAAVLVVGGFRVLAGDLSVGVLLALVLYARRFFQPVDEIANFYNSFQSATAALEKISALLWEVPTVAEPTAAHAKSIASGRGAIQFTGAEFRYSEDGPLVLKPLDLTIPAGQTVALVGQTGAGKSTIAKLVSRFYDVTQGSVELDGVDLRDLTSAELTHNVVMVTQEAYLFSGTVADNIELGRPGASREEIVRAAKAIGAHEFIEALPYGYDTDVSKRGGRVSAGQRQLISFARAFLANPNVLILDEATSSLDLPSERLVQEGLTKLLGNRTAIIIAHRLSTVMIADRVLVLHDGVVVEDDAPMALIEQGGRFAALYKAWQDSL</sequence>
<comment type="subcellular location">
    <subcellularLocation>
        <location evidence="1">Cell membrane</location>
        <topology evidence="1">Multi-pass membrane protein</topology>
    </subcellularLocation>
</comment>
<dbReference type="Gene3D" id="1.20.1560.10">
    <property type="entry name" value="ABC transporter type 1, transmembrane domain"/>
    <property type="match status" value="1"/>
</dbReference>
<feature type="domain" description="ABC transporter" evidence="8">
    <location>
        <begin position="361"/>
        <end position="596"/>
    </location>
</feature>
<feature type="transmembrane region" description="Helical" evidence="7">
    <location>
        <begin position="184"/>
        <end position="202"/>
    </location>
</feature>
<evidence type="ECO:0000259" key="9">
    <source>
        <dbReference type="PROSITE" id="PS50929"/>
    </source>
</evidence>
<dbReference type="InterPro" id="IPR017871">
    <property type="entry name" value="ABC_transporter-like_CS"/>
</dbReference>
<dbReference type="InterPro" id="IPR036640">
    <property type="entry name" value="ABC1_TM_sf"/>
</dbReference>
<evidence type="ECO:0000256" key="7">
    <source>
        <dbReference type="SAM" id="Phobius"/>
    </source>
</evidence>
<dbReference type="Proteomes" id="UP000815698">
    <property type="component" value="Chromosome"/>
</dbReference>
<gene>
    <name evidence="10" type="ORF">COP05_10475</name>
</gene>
<keyword evidence="2 7" id="KW-0812">Transmembrane</keyword>
<dbReference type="InterPro" id="IPR011527">
    <property type="entry name" value="ABC1_TM_dom"/>
</dbReference>
<dbReference type="PROSITE" id="PS00211">
    <property type="entry name" value="ABC_TRANSPORTER_1"/>
    <property type="match status" value="1"/>
</dbReference>
<dbReference type="SUPFAM" id="SSF52540">
    <property type="entry name" value="P-loop containing nucleoside triphosphate hydrolases"/>
    <property type="match status" value="1"/>
</dbReference>
<dbReference type="Gene3D" id="3.40.50.300">
    <property type="entry name" value="P-loop containing nucleotide triphosphate hydrolases"/>
    <property type="match status" value="1"/>
</dbReference>
<evidence type="ECO:0000256" key="6">
    <source>
        <dbReference type="ARBA" id="ARBA00023136"/>
    </source>
</evidence>
<dbReference type="PANTHER" id="PTHR43394:SF1">
    <property type="entry name" value="ATP-BINDING CASSETTE SUB-FAMILY B MEMBER 10, MITOCHONDRIAL"/>
    <property type="match status" value="1"/>
</dbReference>
<dbReference type="Pfam" id="PF00005">
    <property type="entry name" value="ABC_tran"/>
    <property type="match status" value="1"/>
</dbReference>
<evidence type="ECO:0000313" key="11">
    <source>
        <dbReference type="Proteomes" id="UP000815698"/>
    </source>
</evidence>
<dbReference type="CDD" id="cd18546">
    <property type="entry name" value="ABC_6TM_Rv0194_D2_like"/>
    <property type="match status" value="1"/>
</dbReference>
<evidence type="ECO:0000259" key="8">
    <source>
        <dbReference type="PROSITE" id="PS50893"/>
    </source>
</evidence>
<name>A0ABN5DPY5_9MICO</name>
<evidence type="ECO:0000256" key="4">
    <source>
        <dbReference type="ARBA" id="ARBA00022840"/>
    </source>
</evidence>
<dbReference type="EMBL" id="CP023482">
    <property type="protein sequence ID" value="ATH97441.1"/>
    <property type="molecule type" value="Genomic_DNA"/>
</dbReference>
<feature type="transmembrane region" description="Helical" evidence="7">
    <location>
        <begin position="76"/>
        <end position="100"/>
    </location>
</feature>